<dbReference type="Proteomes" id="UP000610966">
    <property type="component" value="Unassembled WGS sequence"/>
</dbReference>
<name>A0A8J3REE4_9ACTN</name>
<gene>
    <name evidence="1" type="ORF">Mth01_55570</name>
</gene>
<evidence type="ECO:0000313" key="1">
    <source>
        <dbReference type="EMBL" id="GIH73304.1"/>
    </source>
</evidence>
<accession>A0A8J3REE4</accession>
<dbReference type="AlphaFoldDB" id="A0A8J3REE4"/>
<reference evidence="1" key="1">
    <citation type="submission" date="2021-01" db="EMBL/GenBank/DDBJ databases">
        <title>Whole genome shotgun sequence of Sphaerimonospora thailandensis NBRC 107569.</title>
        <authorList>
            <person name="Komaki H."/>
            <person name="Tamura T."/>
        </authorList>
    </citation>
    <scope>NUCLEOTIDE SEQUENCE</scope>
    <source>
        <strain evidence="1">NBRC 107569</strain>
    </source>
</reference>
<comment type="caution">
    <text evidence="1">The sequence shown here is derived from an EMBL/GenBank/DDBJ whole genome shotgun (WGS) entry which is preliminary data.</text>
</comment>
<sequence length="93" mass="10588">MPLNRCLSPHVPLAQAGHERLTWLEPRTGERVRVKAWTCDCRATVYGLCTAGGQGFIRRTLQREGSPEVHETHRWTIPQTYEMWAAVLSGMAR</sequence>
<dbReference type="EMBL" id="BOOG01000082">
    <property type="protein sequence ID" value="GIH73304.1"/>
    <property type="molecule type" value="Genomic_DNA"/>
</dbReference>
<protein>
    <submittedName>
        <fullName evidence="1">Uncharacterized protein</fullName>
    </submittedName>
</protein>
<organism evidence="1 2">
    <name type="scientific">Sphaerimonospora thailandensis</name>
    <dbReference type="NCBI Taxonomy" id="795644"/>
    <lineage>
        <taxon>Bacteria</taxon>
        <taxon>Bacillati</taxon>
        <taxon>Actinomycetota</taxon>
        <taxon>Actinomycetes</taxon>
        <taxon>Streptosporangiales</taxon>
        <taxon>Streptosporangiaceae</taxon>
        <taxon>Sphaerimonospora</taxon>
    </lineage>
</organism>
<dbReference type="RefSeq" id="WP_204018938.1">
    <property type="nucleotide sequence ID" value="NZ_BOOG01000082.1"/>
</dbReference>
<keyword evidence="2" id="KW-1185">Reference proteome</keyword>
<proteinExistence type="predicted"/>
<evidence type="ECO:0000313" key="2">
    <source>
        <dbReference type="Proteomes" id="UP000610966"/>
    </source>
</evidence>